<feature type="compositionally biased region" description="Low complexity" evidence="5">
    <location>
        <begin position="371"/>
        <end position="381"/>
    </location>
</feature>
<protein>
    <recommendedName>
        <fullName evidence="7">G-protein coupled receptors family 2 profile 2 domain-containing protein</fullName>
    </recommendedName>
</protein>
<keyword evidence="4 6" id="KW-0472">Membrane</keyword>
<keyword evidence="9" id="KW-1185">Reference proteome</keyword>
<feature type="transmembrane region" description="Helical" evidence="6">
    <location>
        <begin position="94"/>
        <end position="112"/>
    </location>
</feature>
<evidence type="ECO:0000256" key="3">
    <source>
        <dbReference type="ARBA" id="ARBA00022989"/>
    </source>
</evidence>
<feature type="domain" description="G-protein coupled receptors family 2 profile 2" evidence="7">
    <location>
        <begin position="13"/>
        <end position="202"/>
    </location>
</feature>
<organism evidence="8 9">
    <name type="scientific">Microdochium trichocladiopsis</name>
    <dbReference type="NCBI Taxonomy" id="1682393"/>
    <lineage>
        <taxon>Eukaryota</taxon>
        <taxon>Fungi</taxon>
        <taxon>Dikarya</taxon>
        <taxon>Ascomycota</taxon>
        <taxon>Pezizomycotina</taxon>
        <taxon>Sordariomycetes</taxon>
        <taxon>Xylariomycetidae</taxon>
        <taxon>Xylariales</taxon>
        <taxon>Microdochiaceae</taxon>
        <taxon>Microdochium</taxon>
    </lineage>
</organism>
<feature type="compositionally biased region" description="Low complexity" evidence="5">
    <location>
        <begin position="532"/>
        <end position="542"/>
    </location>
</feature>
<dbReference type="Gene3D" id="1.20.1070.10">
    <property type="entry name" value="Rhodopsin 7-helix transmembrane proteins"/>
    <property type="match status" value="2"/>
</dbReference>
<dbReference type="EMBL" id="JAGTJQ010000004">
    <property type="protein sequence ID" value="KAH7032855.1"/>
    <property type="molecule type" value="Genomic_DNA"/>
</dbReference>
<dbReference type="RefSeq" id="XP_046013687.1">
    <property type="nucleotide sequence ID" value="XM_046147724.1"/>
</dbReference>
<keyword evidence="3 6" id="KW-1133">Transmembrane helix</keyword>
<dbReference type="GeneID" id="70177270"/>
<feature type="transmembrane region" description="Helical" evidence="6">
    <location>
        <begin position="402"/>
        <end position="420"/>
    </location>
</feature>
<dbReference type="InterPro" id="IPR017981">
    <property type="entry name" value="GPCR_2-like_7TM"/>
</dbReference>
<feature type="region of interest" description="Disordered" evidence="5">
    <location>
        <begin position="263"/>
        <end position="282"/>
    </location>
</feature>
<keyword evidence="2 6" id="KW-0812">Transmembrane</keyword>
<sequence>MADASHDQLVDITSLIERVGSIFSLLGSFFIIVTFSCSSAFHQKPINRLVFYASFGNVLCNVGTLMAGSYTRFPGSVGCQLQGALIQMFMPADAYWTLAMAVNVWLTFYHKVDAIGLRRMEKWYLLLCYGCPLVPAVVFVFIENPTQGRVYGDAKLWCWISPSWSPFRFALFYGPVWIAILITFFIYARAGRDIYAKRKTLRDFSSGSGHEPDFLSMTDPFSTKTTEIIVTSEPATDQHQFQHANHNAIPTWRQRLSLVGTAHTTDVSSGQGLSQPAATERPSTYSITISADAGASSKPAAQRLVSTDTESRYGRKDRSRSRSHSTSSTARSFSSIEERHTAPPPTSPPPYQISHPTSSSIPGTPSHQRPQTASAALASASARQQRSRTAAVMAANNAAWSYTKCAMLFFTAMIITWLPSTTNRLYNLASGGNSSPALEYMTAIVLPIQGFWNCVIYCVTSREAVRLFFLSDVPLMGRMFSCCWGGGRGGPGASRGRFGDAGGRYPRSSRHGRAMDLDPGQAREGDDGQGLQQQQQQQQHQQWEMLPSPDRIPQKNQSKTVTTGQRSSKALMLKSLVKGQPGRAEEQRVVKGSLDSDATRTRKNSATDSTTELRPSQ</sequence>
<comment type="subcellular location">
    <subcellularLocation>
        <location evidence="1">Membrane</location>
        <topology evidence="1">Multi-pass membrane protein</topology>
    </subcellularLocation>
</comment>
<feature type="compositionally biased region" description="Polar residues" evidence="5">
    <location>
        <begin position="604"/>
        <end position="617"/>
    </location>
</feature>
<feature type="transmembrane region" description="Helical" evidence="6">
    <location>
        <begin position="124"/>
        <end position="142"/>
    </location>
</feature>
<dbReference type="GO" id="GO:0004930">
    <property type="term" value="F:G protein-coupled receptor activity"/>
    <property type="evidence" value="ECO:0007669"/>
    <property type="project" value="TreeGrafter"/>
</dbReference>
<accession>A0A9P8Y8Q7</accession>
<dbReference type="SUPFAM" id="SSF81321">
    <property type="entry name" value="Family A G protein-coupled receptor-like"/>
    <property type="match status" value="1"/>
</dbReference>
<dbReference type="PANTHER" id="PTHR23112:SF22">
    <property type="entry name" value="G-PROTEIN COUPLED RECEPTOR"/>
    <property type="match status" value="1"/>
</dbReference>
<feature type="compositionally biased region" description="Pro residues" evidence="5">
    <location>
        <begin position="342"/>
        <end position="351"/>
    </location>
</feature>
<dbReference type="GO" id="GO:0007189">
    <property type="term" value="P:adenylate cyclase-activating G protein-coupled receptor signaling pathway"/>
    <property type="evidence" value="ECO:0007669"/>
    <property type="project" value="TreeGrafter"/>
</dbReference>
<feature type="transmembrane region" description="Helical" evidence="6">
    <location>
        <begin position="169"/>
        <end position="188"/>
    </location>
</feature>
<feature type="compositionally biased region" description="Basic and acidic residues" evidence="5">
    <location>
        <begin position="513"/>
        <end position="526"/>
    </location>
</feature>
<name>A0A9P8Y8Q7_9PEZI</name>
<evidence type="ECO:0000256" key="4">
    <source>
        <dbReference type="ARBA" id="ARBA00023136"/>
    </source>
</evidence>
<feature type="transmembrane region" description="Helical" evidence="6">
    <location>
        <begin position="20"/>
        <end position="37"/>
    </location>
</feature>
<comment type="caution">
    <text evidence="8">The sequence shown here is derived from an EMBL/GenBank/DDBJ whole genome shotgun (WGS) entry which is preliminary data.</text>
</comment>
<feature type="transmembrane region" description="Helical" evidence="6">
    <location>
        <begin position="49"/>
        <end position="68"/>
    </location>
</feature>
<proteinExistence type="predicted"/>
<evidence type="ECO:0000313" key="9">
    <source>
        <dbReference type="Proteomes" id="UP000756346"/>
    </source>
</evidence>
<dbReference type="AlphaFoldDB" id="A0A9P8Y8Q7"/>
<dbReference type="PROSITE" id="PS50261">
    <property type="entry name" value="G_PROTEIN_RECEP_F2_4"/>
    <property type="match status" value="1"/>
</dbReference>
<evidence type="ECO:0000256" key="6">
    <source>
        <dbReference type="SAM" id="Phobius"/>
    </source>
</evidence>
<feature type="compositionally biased region" description="Polar residues" evidence="5">
    <location>
        <begin position="354"/>
        <end position="370"/>
    </location>
</feature>
<dbReference type="GO" id="GO:0005886">
    <property type="term" value="C:plasma membrane"/>
    <property type="evidence" value="ECO:0007669"/>
    <property type="project" value="TreeGrafter"/>
</dbReference>
<feature type="region of interest" description="Disordered" evidence="5">
    <location>
        <begin position="290"/>
        <end position="381"/>
    </location>
</feature>
<dbReference type="PANTHER" id="PTHR23112">
    <property type="entry name" value="G PROTEIN-COUPLED RECEPTOR 157-RELATED"/>
    <property type="match status" value="1"/>
</dbReference>
<feature type="compositionally biased region" description="Polar residues" evidence="5">
    <location>
        <begin position="554"/>
        <end position="568"/>
    </location>
</feature>
<gene>
    <name evidence="8" type="ORF">B0I36DRAFT_101414</name>
</gene>
<dbReference type="GO" id="GO:0007166">
    <property type="term" value="P:cell surface receptor signaling pathway"/>
    <property type="evidence" value="ECO:0007669"/>
    <property type="project" value="InterPro"/>
</dbReference>
<dbReference type="Pfam" id="PF05462">
    <property type="entry name" value="Dicty_CAR"/>
    <property type="match status" value="1"/>
</dbReference>
<evidence type="ECO:0000259" key="7">
    <source>
        <dbReference type="PROSITE" id="PS50261"/>
    </source>
</evidence>
<dbReference type="Proteomes" id="UP000756346">
    <property type="component" value="Unassembled WGS sequence"/>
</dbReference>
<evidence type="ECO:0000256" key="2">
    <source>
        <dbReference type="ARBA" id="ARBA00022692"/>
    </source>
</evidence>
<evidence type="ECO:0000313" key="8">
    <source>
        <dbReference type="EMBL" id="KAH7032855.1"/>
    </source>
</evidence>
<feature type="transmembrane region" description="Helical" evidence="6">
    <location>
        <begin position="440"/>
        <end position="459"/>
    </location>
</feature>
<feature type="region of interest" description="Disordered" evidence="5">
    <location>
        <begin position="490"/>
        <end position="617"/>
    </location>
</feature>
<dbReference type="OrthoDB" id="18453at2759"/>
<evidence type="ECO:0000256" key="5">
    <source>
        <dbReference type="SAM" id="MobiDB-lite"/>
    </source>
</evidence>
<evidence type="ECO:0000256" key="1">
    <source>
        <dbReference type="ARBA" id="ARBA00004141"/>
    </source>
</evidence>
<feature type="compositionally biased region" description="Low complexity" evidence="5">
    <location>
        <begin position="324"/>
        <end position="335"/>
    </location>
</feature>
<reference evidence="8" key="1">
    <citation type="journal article" date="2021" name="Nat. Commun.">
        <title>Genetic determinants of endophytism in the Arabidopsis root mycobiome.</title>
        <authorList>
            <person name="Mesny F."/>
            <person name="Miyauchi S."/>
            <person name="Thiergart T."/>
            <person name="Pickel B."/>
            <person name="Atanasova L."/>
            <person name="Karlsson M."/>
            <person name="Huettel B."/>
            <person name="Barry K.W."/>
            <person name="Haridas S."/>
            <person name="Chen C."/>
            <person name="Bauer D."/>
            <person name="Andreopoulos W."/>
            <person name="Pangilinan J."/>
            <person name="LaButti K."/>
            <person name="Riley R."/>
            <person name="Lipzen A."/>
            <person name="Clum A."/>
            <person name="Drula E."/>
            <person name="Henrissat B."/>
            <person name="Kohler A."/>
            <person name="Grigoriev I.V."/>
            <person name="Martin F.M."/>
            <person name="Hacquard S."/>
        </authorList>
    </citation>
    <scope>NUCLEOTIDE SEQUENCE</scope>
    <source>
        <strain evidence="8">MPI-CAGE-CH-0230</strain>
    </source>
</reference>